<evidence type="ECO:0000313" key="2">
    <source>
        <dbReference type="EMBL" id="RGX22144.1"/>
    </source>
</evidence>
<sequence length="242" mass="28152">MNYVCADIHGRWDKYQAMLEDLNLGEDDKLYILGDVIDRGEDGIRILQDIMGRENISLFIGNHELFLYCCIQCGDEGWTESWMSNGGRPTAQRFLALEDREQDAILKLIADSYVAIPDLCVEGKHYYLVHAYPNLRYTDRPVRVRDMGEDELELLYDMVWRRASDEQWKGDRTLRAVWEMGRRVLIGHTITTYFCSASCDKSGRARIFRDKYFTCLDCGCAISGDRACLGVLRLEDEKEFYY</sequence>
<reference evidence="2 3" key="1">
    <citation type="submission" date="2018-08" db="EMBL/GenBank/DDBJ databases">
        <title>A genome reference for cultivated species of the human gut microbiota.</title>
        <authorList>
            <person name="Zou Y."/>
            <person name="Xue W."/>
            <person name="Luo G."/>
        </authorList>
    </citation>
    <scope>NUCLEOTIDE SEQUENCE [LARGE SCALE GENOMIC DNA]</scope>
    <source>
        <strain evidence="2 3">AF04-15</strain>
    </source>
</reference>
<dbReference type="GO" id="GO:0008803">
    <property type="term" value="F:bis(5'-nucleosyl)-tetraphosphatase (symmetrical) activity"/>
    <property type="evidence" value="ECO:0007669"/>
    <property type="project" value="TreeGrafter"/>
</dbReference>
<dbReference type="SUPFAM" id="SSF56300">
    <property type="entry name" value="Metallo-dependent phosphatases"/>
    <property type="match status" value="1"/>
</dbReference>
<dbReference type="GO" id="GO:0005737">
    <property type="term" value="C:cytoplasm"/>
    <property type="evidence" value="ECO:0007669"/>
    <property type="project" value="TreeGrafter"/>
</dbReference>
<dbReference type="GO" id="GO:0110154">
    <property type="term" value="P:RNA decapping"/>
    <property type="evidence" value="ECO:0007669"/>
    <property type="project" value="TreeGrafter"/>
</dbReference>
<organism evidence="2 3">
    <name type="scientific">Enterocloster asparagiformis</name>
    <dbReference type="NCBI Taxonomy" id="333367"/>
    <lineage>
        <taxon>Bacteria</taxon>
        <taxon>Bacillati</taxon>
        <taxon>Bacillota</taxon>
        <taxon>Clostridia</taxon>
        <taxon>Lachnospirales</taxon>
        <taxon>Lachnospiraceae</taxon>
        <taxon>Enterocloster</taxon>
    </lineage>
</organism>
<dbReference type="EMBL" id="QSBM01000028">
    <property type="protein sequence ID" value="RGX22144.1"/>
    <property type="molecule type" value="Genomic_DNA"/>
</dbReference>
<dbReference type="Pfam" id="PF00149">
    <property type="entry name" value="Metallophos"/>
    <property type="match status" value="1"/>
</dbReference>
<dbReference type="PANTHER" id="PTHR42850">
    <property type="entry name" value="METALLOPHOSPHOESTERASE"/>
    <property type="match status" value="1"/>
</dbReference>
<dbReference type="Proteomes" id="UP000283880">
    <property type="component" value="Unassembled WGS sequence"/>
</dbReference>
<protein>
    <recommendedName>
        <fullName evidence="1">Calcineurin-like phosphoesterase domain-containing protein</fullName>
    </recommendedName>
</protein>
<dbReference type="InterPro" id="IPR029052">
    <property type="entry name" value="Metallo-depent_PP-like"/>
</dbReference>
<dbReference type="InterPro" id="IPR050126">
    <property type="entry name" value="Ap4A_hydrolase"/>
</dbReference>
<evidence type="ECO:0000259" key="1">
    <source>
        <dbReference type="Pfam" id="PF00149"/>
    </source>
</evidence>
<evidence type="ECO:0000313" key="3">
    <source>
        <dbReference type="Proteomes" id="UP000283880"/>
    </source>
</evidence>
<dbReference type="RefSeq" id="WP_007709230.1">
    <property type="nucleotide sequence ID" value="NZ_BAABXR010000001.1"/>
</dbReference>
<accession>A0A413F7U1</accession>
<feature type="domain" description="Calcineurin-like phosphoesterase" evidence="1">
    <location>
        <begin position="4"/>
        <end position="157"/>
    </location>
</feature>
<dbReference type="AlphaFoldDB" id="A0A413F7U1"/>
<name>A0A413F7U1_9FIRM</name>
<dbReference type="GO" id="GO:0016791">
    <property type="term" value="F:phosphatase activity"/>
    <property type="evidence" value="ECO:0007669"/>
    <property type="project" value="TreeGrafter"/>
</dbReference>
<proteinExistence type="predicted"/>
<dbReference type="PANTHER" id="PTHR42850:SF4">
    <property type="entry name" value="ZINC-DEPENDENT ENDOPOLYPHOSPHATASE"/>
    <property type="match status" value="1"/>
</dbReference>
<gene>
    <name evidence="2" type="ORF">DWV29_25910</name>
</gene>
<dbReference type="OrthoDB" id="9779903at2"/>
<dbReference type="InterPro" id="IPR004843">
    <property type="entry name" value="Calcineurin-like_PHP"/>
</dbReference>
<dbReference type="Gene3D" id="3.60.21.10">
    <property type="match status" value="1"/>
</dbReference>
<comment type="caution">
    <text evidence="2">The sequence shown here is derived from an EMBL/GenBank/DDBJ whole genome shotgun (WGS) entry which is preliminary data.</text>
</comment>